<evidence type="ECO:0000256" key="4">
    <source>
        <dbReference type="ARBA" id="ARBA00022989"/>
    </source>
</evidence>
<feature type="transmembrane region" description="Helical" evidence="11">
    <location>
        <begin position="163"/>
        <end position="188"/>
    </location>
</feature>
<proteinExistence type="predicted"/>
<evidence type="ECO:0000256" key="10">
    <source>
        <dbReference type="ARBA" id="ARBA00023224"/>
    </source>
</evidence>
<keyword evidence="7" id="KW-1015">Disulfide bond</keyword>
<dbReference type="PRINTS" id="PR00237">
    <property type="entry name" value="GPCRRHODOPSN"/>
</dbReference>
<comment type="subcellular location">
    <subcellularLocation>
        <location evidence="1">Cell membrane</location>
        <topology evidence="1">Multi-pass membrane protein</topology>
    </subcellularLocation>
</comment>
<evidence type="ECO:0000256" key="6">
    <source>
        <dbReference type="ARBA" id="ARBA00023136"/>
    </source>
</evidence>
<keyword evidence="6 11" id="KW-0472">Membrane</keyword>
<evidence type="ECO:0000313" key="13">
    <source>
        <dbReference type="Proteomes" id="UP000515156"/>
    </source>
</evidence>
<dbReference type="Proteomes" id="UP000515156">
    <property type="component" value="Chromosome 14"/>
</dbReference>
<evidence type="ECO:0000256" key="5">
    <source>
        <dbReference type="ARBA" id="ARBA00023040"/>
    </source>
</evidence>
<dbReference type="Pfam" id="PF00001">
    <property type="entry name" value="7tm_1"/>
    <property type="match status" value="1"/>
</dbReference>
<dbReference type="SUPFAM" id="SSF81321">
    <property type="entry name" value="Family A G protein-coupled receptor-like"/>
    <property type="match status" value="1"/>
</dbReference>
<evidence type="ECO:0000256" key="3">
    <source>
        <dbReference type="ARBA" id="ARBA00022692"/>
    </source>
</evidence>
<dbReference type="OrthoDB" id="9946711at2759"/>
<dbReference type="PANTHER" id="PTHR24234:SF9">
    <property type="entry name" value="G-PROTEIN COUPLED RECEPTOR 132-RELATED"/>
    <property type="match status" value="1"/>
</dbReference>
<dbReference type="RefSeq" id="XP_030042521.1">
    <property type="nucleotide sequence ID" value="XM_030186661.1"/>
</dbReference>
<evidence type="ECO:0000259" key="12">
    <source>
        <dbReference type="PROSITE" id="PS50262"/>
    </source>
</evidence>
<keyword evidence="4 11" id="KW-1133">Transmembrane helix</keyword>
<dbReference type="InterPro" id="IPR000276">
    <property type="entry name" value="GPCR_Rhodpsn"/>
</dbReference>
<evidence type="ECO:0000256" key="8">
    <source>
        <dbReference type="ARBA" id="ARBA00023170"/>
    </source>
</evidence>
<keyword evidence="10" id="KW-0807">Transducer</keyword>
<dbReference type="KEGG" id="muo:115457235"/>
<keyword evidence="9" id="KW-0325">Glycoprotein</keyword>
<dbReference type="GO" id="GO:0004930">
    <property type="term" value="F:G protein-coupled receptor activity"/>
    <property type="evidence" value="ECO:0007669"/>
    <property type="project" value="UniProtKB-KW"/>
</dbReference>
<sequence>MFVTSFYSIIFILALPLNCLVLWAMAPQLKTEQCLPVYAMNLLASNLLLLAALPFSLAYVLQNYHWTLGAAACTLVHAVFFLHLFVSVLFLTWIAVMRYVAVGHPLRFSALQTTRCSYLSSAALWLVAIALSSTGAFMLPSHGQTNSNRSSCFETYPVPRDYALFHLVVSILFYFLPCLILGIMYLLIQRTLRGSSSVQAVERKRITTLLAFIVMYFAVLFGPCHVIWSYRCIVVLLGGDTCSVEKTLSLPGQVTLAVSNLSALLVPVFYMASFKSIWQRIRCHTAGT</sequence>
<reference evidence="14" key="1">
    <citation type="submission" date="2025-08" db="UniProtKB">
        <authorList>
            <consortium name="RefSeq"/>
        </authorList>
    </citation>
    <scope>IDENTIFICATION</scope>
</reference>
<keyword evidence="3 11" id="KW-0812">Transmembrane</keyword>
<dbReference type="Gene3D" id="1.20.1070.10">
    <property type="entry name" value="Rhodopsin 7-helix transmembrane proteins"/>
    <property type="match status" value="1"/>
</dbReference>
<dbReference type="PROSITE" id="PS50262">
    <property type="entry name" value="G_PROTEIN_RECEP_F1_2"/>
    <property type="match status" value="1"/>
</dbReference>
<keyword evidence="8" id="KW-0675">Receptor</keyword>
<feature type="transmembrane region" description="Helical" evidence="11">
    <location>
        <begin position="38"/>
        <end position="60"/>
    </location>
</feature>
<feature type="transmembrane region" description="Helical" evidence="11">
    <location>
        <begin position="209"/>
        <end position="230"/>
    </location>
</feature>
<dbReference type="GeneID" id="115457235"/>
<feature type="transmembrane region" description="Helical" evidence="11">
    <location>
        <begin position="66"/>
        <end position="96"/>
    </location>
</feature>
<evidence type="ECO:0000256" key="9">
    <source>
        <dbReference type="ARBA" id="ARBA00023180"/>
    </source>
</evidence>
<organism evidence="13 14">
    <name type="scientific">Microcaecilia unicolor</name>
    <dbReference type="NCBI Taxonomy" id="1415580"/>
    <lineage>
        <taxon>Eukaryota</taxon>
        <taxon>Metazoa</taxon>
        <taxon>Chordata</taxon>
        <taxon>Craniata</taxon>
        <taxon>Vertebrata</taxon>
        <taxon>Euteleostomi</taxon>
        <taxon>Amphibia</taxon>
        <taxon>Gymnophiona</taxon>
        <taxon>Siphonopidae</taxon>
        <taxon>Microcaecilia</taxon>
    </lineage>
</organism>
<accession>A0A6P7WN88</accession>
<protein>
    <submittedName>
        <fullName evidence="14">G-protein coupled receptor 4-like</fullName>
    </submittedName>
</protein>
<dbReference type="PANTHER" id="PTHR24234">
    <property type="entry name" value="LYSOPHOSPHATIDIC ACID RECEPTOR 5/SPHINGOSYLPHOSPHORYLCHOLINE RECEPTOR"/>
    <property type="match status" value="1"/>
</dbReference>
<gene>
    <name evidence="14" type="primary">LOC115457235</name>
</gene>
<evidence type="ECO:0000256" key="11">
    <source>
        <dbReference type="SAM" id="Phobius"/>
    </source>
</evidence>
<keyword evidence="13" id="KW-1185">Reference proteome</keyword>
<evidence type="ECO:0000256" key="7">
    <source>
        <dbReference type="ARBA" id="ARBA00023157"/>
    </source>
</evidence>
<evidence type="ECO:0000313" key="14">
    <source>
        <dbReference type="RefSeq" id="XP_030042521.1"/>
    </source>
</evidence>
<keyword evidence="2" id="KW-1003">Cell membrane</keyword>
<feature type="transmembrane region" description="Helical" evidence="11">
    <location>
        <begin position="250"/>
        <end position="272"/>
    </location>
</feature>
<evidence type="ECO:0000256" key="2">
    <source>
        <dbReference type="ARBA" id="ARBA00022475"/>
    </source>
</evidence>
<evidence type="ECO:0000256" key="1">
    <source>
        <dbReference type="ARBA" id="ARBA00004651"/>
    </source>
</evidence>
<feature type="transmembrane region" description="Helical" evidence="11">
    <location>
        <begin position="6"/>
        <end position="26"/>
    </location>
</feature>
<feature type="transmembrane region" description="Helical" evidence="11">
    <location>
        <begin position="117"/>
        <end position="139"/>
    </location>
</feature>
<dbReference type="AlphaFoldDB" id="A0A6P7WN88"/>
<name>A0A6P7WN88_9AMPH</name>
<feature type="domain" description="G-protein coupled receptors family 1 profile" evidence="12">
    <location>
        <begin position="17"/>
        <end position="270"/>
    </location>
</feature>
<keyword evidence="5" id="KW-0297">G-protein coupled receptor</keyword>
<dbReference type="GO" id="GO:0005886">
    <property type="term" value="C:plasma membrane"/>
    <property type="evidence" value="ECO:0007669"/>
    <property type="project" value="UniProtKB-SubCell"/>
</dbReference>
<dbReference type="InterPro" id="IPR017452">
    <property type="entry name" value="GPCR_Rhodpsn_7TM"/>
</dbReference>
<dbReference type="InParanoid" id="A0A6P7WN88"/>